<organism evidence="8 9">
    <name type="scientific">Crucibulum laeve</name>
    <dbReference type="NCBI Taxonomy" id="68775"/>
    <lineage>
        <taxon>Eukaryota</taxon>
        <taxon>Fungi</taxon>
        <taxon>Dikarya</taxon>
        <taxon>Basidiomycota</taxon>
        <taxon>Agaricomycotina</taxon>
        <taxon>Agaricomycetes</taxon>
        <taxon>Agaricomycetidae</taxon>
        <taxon>Agaricales</taxon>
        <taxon>Agaricineae</taxon>
        <taxon>Nidulariaceae</taxon>
        <taxon>Crucibulum</taxon>
    </lineage>
</organism>
<dbReference type="SUPFAM" id="SSF48576">
    <property type="entry name" value="Terpenoid synthases"/>
    <property type="match status" value="1"/>
</dbReference>
<dbReference type="InterPro" id="IPR008949">
    <property type="entry name" value="Isoprenoid_synthase_dom_sf"/>
</dbReference>
<reference evidence="8 9" key="1">
    <citation type="journal article" date="2019" name="Nat. Ecol. Evol.">
        <title>Megaphylogeny resolves global patterns of mushroom evolution.</title>
        <authorList>
            <person name="Varga T."/>
            <person name="Krizsan K."/>
            <person name="Foldi C."/>
            <person name="Dima B."/>
            <person name="Sanchez-Garcia M."/>
            <person name="Sanchez-Ramirez S."/>
            <person name="Szollosi G.J."/>
            <person name="Szarkandi J.G."/>
            <person name="Papp V."/>
            <person name="Albert L."/>
            <person name="Andreopoulos W."/>
            <person name="Angelini C."/>
            <person name="Antonin V."/>
            <person name="Barry K.W."/>
            <person name="Bougher N.L."/>
            <person name="Buchanan P."/>
            <person name="Buyck B."/>
            <person name="Bense V."/>
            <person name="Catcheside P."/>
            <person name="Chovatia M."/>
            <person name="Cooper J."/>
            <person name="Damon W."/>
            <person name="Desjardin D."/>
            <person name="Finy P."/>
            <person name="Geml J."/>
            <person name="Haridas S."/>
            <person name="Hughes K."/>
            <person name="Justo A."/>
            <person name="Karasinski D."/>
            <person name="Kautmanova I."/>
            <person name="Kiss B."/>
            <person name="Kocsube S."/>
            <person name="Kotiranta H."/>
            <person name="LaButti K.M."/>
            <person name="Lechner B.E."/>
            <person name="Liimatainen K."/>
            <person name="Lipzen A."/>
            <person name="Lukacs Z."/>
            <person name="Mihaltcheva S."/>
            <person name="Morgado L.N."/>
            <person name="Niskanen T."/>
            <person name="Noordeloos M.E."/>
            <person name="Ohm R.A."/>
            <person name="Ortiz-Santana B."/>
            <person name="Ovrebo C."/>
            <person name="Racz N."/>
            <person name="Riley R."/>
            <person name="Savchenko A."/>
            <person name="Shiryaev A."/>
            <person name="Soop K."/>
            <person name="Spirin V."/>
            <person name="Szebenyi C."/>
            <person name="Tomsovsky M."/>
            <person name="Tulloss R.E."/>
            <person name="Uehling J."/>
            <person name="Grigoriev I.V."/>
            <person name="Vagvolgyi C."/>
            <person name="Papp T."/>
            <person name="Martin F.M."/>
            <person name="Miettinen O."/>
            <person name="Hibbett D.S."/>
            <person name="Nagy L.G."/>
        </authorList>
    </citation>
    <scope>NUCLEOTIDE SEQUENCE [LARGE SCALE GENOMIC DNA]</scope>
    <source>
        <strain evidence="8 9">CBS 166.37</strain>
    </source>
</reference>
<keyword evidence="3 7" id="KW-0808">Transferase</keyword>
<keyword evidence="6" id="KW-0414">Isoprene biosynthesis</keyword>
<evidence type="ECO:0000256" key="2">
    <source>
        <dbReference type="ARBA" id="ARBA00006706"/>
    </source>
</evidence>
<dbReference type="Gene3D" id="1.10.600.10">
    <property type="entry name" value="Farnesyl Diphosphate Synthase"/>
    <property type="match status" value="1"/>
</dbReference>
<evidence type="ECO:0000256" key="3">
    <source>
        <dbReference type="ARBA" id="ARBA00022679"/>
    </source>
</evidence>
<dbReference type="AlphaFoldDB" id="A0A5C3MLA9"/>
<comment type="cofactor">
    <cofactor evidence="1">
        <name>Mg(2+)</name>
        <dbReference type="ChEBI" id="CHEBI:18420"/>
    </cofactor>
</comment>
<dbReference type="GO" id="GO:1990234">
    <property type="term" value="C:transferase complex"/>
    <property type="evidence" value="ECO:0007669"/>
    <property type="project" value="TreeGrafter"/>
</dbReference>
<comment type="similarity">
    <text evidence="2 7">Belongs to the FPP/GGPP synthase family.</text>
</comment>
<dbReference type="GO" id="GO:0046872">
    <property type="term" value="F:metal ion binding"/>
    <property type="evidence" value="ECO:0007669"/>
    <property type="project" value="UniProtKB-KW"/>
</dbReference>
<dbReference type="PANTHER" id="PTHR12001">
    <property type="entry name" value="GERANYLGERANYL PYROPHOSPHATE SYNTHASE"/>
    <property type="match status" value="1"/>
</dbReference>
<dbReference type="GO" id="GO:0008299">
    <property type="term" value="P:isoprenoid biosynthetic process"/>
    <property type="evidence" value="ECO:0007669"/>
    <property type="project" value="UniProtKB-KW"/>
</dbReference>
<dbReference type="GO" id="GO:0006744">
    <property type="term" value="P:ubiquinone biosynthetic process"/>
    <property type="evidence" value="ECO:0007669"/>
    <property type="project" value="TreeGrafter"/>
</dbReference>
<accession>A0A5C3MLA9</accession>
<proteinExistence type="inferred from homology"/>
<dbReference type="InterPro" id="IPR000092">
    <property type="entry name" value="Polyprenyl_synt"/>
</dbReference>
<evidence type="ECO:0000256" key="5">
    <source>
        <dbReference type="ARBA" id="ARBA00022842"/>
    </source>
</evidence>
<keyword evidence="5" id="KW-0460">Magnesium</keyword>
<evidence type="ECO:0000256" key="4">
    <source>
        <dbReference type="ARBA" id="ARBA00022723"/>
    </source>
</evidence>
<dbReference type="STRING" id="68775.A0A5C3MLA9"/>
<keyword evidence="4" id="KW-0479">Metal-binding</keyword>
<dbReference type="Proteomes" id="UP000308652">
    <property type="component" value="Unassembled WGS sequence"/>
</dbReference>
<dbReference type="Pfam" id="PF00348">
    <property type="entry name" value="polyprenyl_synt"/>
    <property type="match status" value="1"/>
</dbReference>
<evidence type="ECO:0000256" key="6">
    <source>
        <dbReference type="ARBA" id="ARBA00023229"/>
    </source>
</evidence>
<gene>
    <name evidence="8" type="ORF">BDQ12DRAFT_677403</name>
</gene>
<dbReference type="OrthoDB" id="9927103at2759"/>
<evidence type="ECO:0000256" key="7">
    <source>
        <dbReference type="RuleBase" id="RU004466"/>
    </source>
</evidence>
<sequence>MRPFPPSPACQTIARRVLPVTRHKCRNYSGLAQKIEQNRSRTEPVPVTRETLLQTRPDPYTLVAPELSHLRGSLLNLLGSAHPGLTDIAEYYFLQPSKQLRSLIVLLFSRATNGLGAQWERKHWDAECETANGLGEELDRPLRSSQVLNEWNPRMNDSTTSFEAVFQLHRPKSYLEPSIPPPLSPMNSALSISPISPPLLLPTQMRLAQIAEMIHVASLLHDGIIKKSDPRTELSEPEGFGNKLSILGGDFLLGRASTALSRLGESEVVELVASVISNLVEGEILRMDDVHTPDLGLVTGPKTANAAWDLYLRKTYLKTASLMAKSARAAVVLGGCQEGEVWKEVSYAYGRNLGIAYQLLEDVLDYEAGVSSLRPGLATGPVLYAWEEHPELQSLIQRNFVNNGDLDLALDFVRRSSGIERSRSLAQAYAEKAREVLHLLPDSDTKMALDVLADMVVKRTW</sequence>
<protein>
    <submittedName>
        <fullName evidence="8">Terpenoid synthase</fullName>
    </submittedName>
</protein>
<evidence type="ECO:0000256" key="1">
    <source>
        <dbReference type="ARBA" id="ARBA00001946"/>
    </source>
</evidence>
<dbReference type="PANTHER" id="PTHR12001:SF69">
    <property type="entry name" value="ALL TRANS-POLYPRENYL-DIPHOSPHATE SYNTHASE PDSS1"/>
    <property type="match status" value="1"/>
</dbReference>
<evidence type="ECO:0000313" key="9">
    <source>
        <dbReference type="Proteomes" id="UP000308652"/>
    </source>
</evidence>
<keyword evidence="9" id="KW-1185">Reference proteome</keyword>
<dbReference type="EMBL" id="ML213593">
    <property type="protein sequence ID" value="TFK41931.1"/>
    <property type="molecule type" value="Genomic_DNA"/>
</dbReference>
<name>A0A5C3MLA9_9AGAR</name>
<evidence type="ECO:0000313" key="8">
    <source>
        <dbReference type="EMBL" id="TFK41931.1"/>
    </source>
</evidence>
<dbReference type="GO" id="GO:0004659">
    <property type="term" value="F:prenyltransferase activity"/>
    <property type="evidence" value="ECO:0007669"/>
    <property type="project" value="InterPro"/>
</dbReference>